<dbReference type="EMBL" id="SLWU01000011">
    <property type="protein sequence ID" value="TCO66299.1"/>
    <property type="molecule type" value="Genomic_DNA"/>
</dbReference>
<dbReference type="Gene3D" id="3.60.110.10">
    <property type="entry name" value="Carbon-nitrogen hydrolase"/>
    <property type="match status" value="1"/>
</dbReference>
<accession>A0A101E3A9</accession>
<dbReference type="RefSeq" id="WP_009610378.1">
    <property type="nucleotide sequence ID" value="NZ_DOLB01000086.1"/>
</dbReference>
<protein>
    <submittedName>
        <fullName evidence="1">Putative amidohydrolase</fullName>
    </submittedName>
</protein>
<organism evidence="1 2">
    <name type="scientific">Caldanaerobacter subterraneus</name>
    <dbReference type="NCBI Taxonomy" id="911092"/>
    <lineage>
        <taxon>Bacteria</taxon>
        <taxon>Bacillati</taxon>
        <taxon>Bacillota</taxon>
        <taxon>Clostridia</taxon>
        <taxon>Thermoanaerobacterales</taxon>
        <taxon>Thermoanaerobacteraceae</taxon>
        <taxon>Caldanaerobacter</taxon>
    </lineage>
</organism>
<dbReference type="Proteomes" id="UP000294886">
    <property type="component" value="Unassembled WGS sequence"/>
</dbReference>
<dbReference type="AlphaFoldDB" id="A0A101E3A9"/>
<reference evidence="1 2" key="1">
    <citation type="submission" date="2019-03" db="EMBL/GenBank/DDBJ databases">
        <title>Genomic Encyclopedia of Type Strains, Phase IV (KMG-IV): sequencing the most valuable type-strain genomes for metagenomic binning, comparative biology and taxonomic classification.</title>
        <authorList>
            <person name="Goeker M."/>
        </authorList>
    </citation>
    <scope>NUCLEOTIDE SEQUENCE [LARGE SCALE GENOMIC DNA]</scope>
    <source>
        <strain evidence="1 2">DSM 13054</strain>
    </source>
</reference>
<dbReference type="GO" id="GO:0016787">
    <property type="term" value="F:hydrolase activity"/>
    <property type="evidence" value="ECO:0007669"/>
    <property type="project" value="UniProtKB-KW"/>
</dbReference>
<sequence>MKVASVVLKKDVVYKLKSQKDWICWYEDVIGECCLQKIDIAVFPALLGEVGYFRGDFVEIMKDLSSKYKNIAICPGSFFEREDDEIFHSSFLVMEGDVMLFQRQLYLSKWEKFYGLSRGTDLEMAEVKGFKVSIILPTDWFYPQVPRYAALKGVNLVLAPMAIKGNRNFARQIAGVWQNVQQNLFFAVESGFKGKFEGIEFFSESAIHAPLEMTKDDDGFLAKEGEETFIWAELDENERKKAVLKFDVLSKLNVKAYKGIFG</sequence>
<proteinExistence type="predicted"/>
<dbReference type="SUPFAM" id="SSF56317">
    <property type="entry name" value="Carbon-nitrogen hydrolase"/>
    <property type="match status" value="1"/>
</dbReference>
<evidence type="ECO:0000313" key="2">
    <source>
        <dbReference type="Proteomes" id="UP000294886"/>
    </source>
</evidence>
<comment type="caution">
    <text evidence="1">The sequence shown here is derived from an EMBL/GenBank/DDBJ whole genome shotgun (WGS) entry which is preliminary data.</text>
</comment>
<keyword evidence="1" id="KW-0378">Hydrolase</keyword>
<gene>
    <name evidence="1" type="ORF">EV203_11177</name>
</gene>
<name>A0A101E3A9_9THEO</name>
<evidence type="ECO:0000313" key="1">
    <source>
        <dbReference type="EMBL" id="TCO66299.1"/>
    </source>
</evidence>
<dbReference type="InterPro" id="IPR036526">
    <property type="entry name" value="C-N_Hydrolase_sf"/>
</dbReference>